<dbReference type="RefSeq" id="WP_127905736.1">
    <property type="nucleotide sequence ID" value="NZ_RQXX01000002.1"/>
</dbReference>
<proteinExistence type="predicted"/>
<dbReference type="GO" id="GO:0030170">
    <property type="term" value="F:pyridoxal phosphate binding"/>
    <property type="evidence" value="ECO:0007669"/>
    <property type="project" value="InterPro"/>
</dbReference>
<feature type="domain" description="MOSC" evidence="1">
    <location>
        <begin position="25"/>
        <end position="184"/>
    </location>
</feature>
<protein>
    <submittedName>
        <fullName evidence="2">MOSC domain-containing protein</fullName>
    </submittedName>
</protein>
<dbReference type="PANTHER" id="PTHR36930">
    <property type="entry name" value="METAL-SULFUR CLUSTER BIOSYNTHESIS PROTEINS YUAD-RELATED"/>
    <property type="match status" value="1"/>
</dbReference>
<name>A0A438AIQ0_9RHOB</name>
<gene>
    <name evidence="2" type="ORF">EKE94_06195</name>
</gene>
<dbReference type="Pfam" id="PF03473">
    <property type="entry name" value="MOSC"/>
    <property type="match status" value="1"/>
</dbReference>
<dbReference type="AlphaFoldDB" id="A0A438AIQ0"/>
<dbReference type="EMBL" id="RQXX01000002">
    <property type="protein sequence ID" value="RVV98505.1"/>
    <property type="molecule type" value="Genomic_DNA"/>
</dbReference>
<dbReference type="Proteomes" id="UP000285908">
    <property type="component" value="Unassembled WGS sequence"/>
</dbReference>
<dbReference type="GO" id="GO:0003824">
    <property type="term" value="F:catalytic activity"/>
    <property type="evidence" value="ECO:0007669"/>
    <property type="project" value="InterPro"/>
</dbReference>
<dbReference type="PROSITE" id="PS51340">
    <property type="entry name" value="MOSC"/>
    <property type="match status" value="1"/>
</dbReference>
<keyword evidence="3" id="KW-1185">Reference proteome</keyword>
<sequence>MPTLVDTGLAARITWLGTVPNRDRAPIDGVALDEMTLGWEGYAAEVHAGLTRPSCSRVKNLYPRGTEIRNTRQLSILSAEELAGIAADLDLDAIDPRWLGASVVVEGLRDFTHLPPSSRLQSEDGTTLTVDLLNGPCQFPAMSIEEAHPGHGKAFKRVAEGRRGVVAWVERPGRLRIGDALRLFVPEQRAWTGQAAPVMAE</sequence>
<dbReference type="InterPro" id="IPR011037">
    <property type="entry name" value="Pyrv_Knase-like_insert_dom_sf"/>
</dbReference>
<dbReference type="Gene3D" id="2.40.33.20">
    <property type="entry name" value="PK beta-barrel domain-like"/>
    <property type="match status" value="1"/>
</dbReference>
<dbReference type="GO" id="GO:0030151">
    <property type="term" value="F:molybdenum ion binding"/>
    <property type="evidence" value="ECO:0007669"/>
    <property type="project" value="InterPro"/>
</dbReference>
<evidence type="ECO:0000313" key="3">
    <source>
        <dbReference type="Proteomes" id="UP000285908"/>
    </source>
</evidence>
<dbReference type="InterPro" id="IPR005302">
    <property type="entry name" value="MoCF_Sase_C"/>
</dbReference>
<dbReference type="PANTHER" id="PTHR36930:SF1">
    <property type="entry name" value="MOSC DOMAIN-CONTAINING PROTEIN"/>
    <property type="match status" value="1"/>
</dbReference>
<comment type="caution">
    <text evidence="2">The sequence shown here is derived from an EMBL/GenBank/DDBJ whole genome shotgun (WGS) entry which is preliminary data.</text>
</comment>
<evidence type="ECO:0000259" key="1">
    <source>
        <dbReference type="PROSITE" id="PS51340"/>
    </source>
</evidence>
<dbReference type="SUPFAM" id="SSF50800">
    <property type="entry name" value="PK beta-barrel domain-like"/>
    <property type="match status" value="1"/>
</dbReference>
<evidence type="ECO:0000313" key="2">
    <source>
        <dbReference type="EMBL" id="RVV98505.1"/>
    </source>
</evidence>
<dbReference type="InterPro" id="IPR052716">
    <property type="entry name" value="MOSC_domain"/>
</dbReference>
<dbReference type="OrthoDB" id="9808413at2"/>
<organism evidence="2 3">
    <name type="scientific">Mesobaculum littorinae</name>
    <dbReference type="NCBI Taxonomy" id="2486419"/>
    <lineage>
        <taxon>Bacteria</taxon>
        <taxon>Pseudomonadati</taxon>
        <taxon>Pseudomonadota</taxon>
        <taxon>Alphaproteobacteria</taxon>
        <taxon>Rhodobacterales</taxon>
        <taxon>Roseobacteraceae</taxon>
        <taxon>Mesobaculum</taxon>
    </lineage>
</organism>
<reference evidence="2 3" key="1">
    <citation type="submission" date="2018-11" db="EMBL/GenBank/DDBJ databases">
        <title>Mesobaculum littorinae gen. nov., sp. nov., isolated from Littorina scabra that represents a novel genus of the order Rhodobacteraceae.</title>
        <authorList>
            <person name="Li F."/>
        </authorList>
    </citation>
    <scope>NUCLEOTIDE SEQUENCE [LARGE SCALE GENOMIC DNA]</scope>
    <source>
        <strain evidence="2 3">M0103</strain>
    </source>
</reference>
<accession>A0A438AIQ0</accession>